<reference evidence="1 2" key="1">
    <citation type="submission" date="2024-10" db="EMBL/GenBank/DDBJ databases">
        <title>Updated reference genomes for cyclostephanoid diatoms.</title>
        <authorList>
            <person name="Roberts W.R."/>
            <person name="Alverson A.J."/>
        </authorList>
    </citation>
    <scope>NUCLEOTIDE SEQUENCE [LARGE SCALE GENOMIC DNA]</scope>
    <source>
        <strain evidence="1 2">AJA232-27</strain>
    </source>
</reference>
<protein>
    <submittedName>
        <fullName evidence="1">Uncharacterized protein</fullName>
    </submittedName>
</protein>
<proteinExistence type="predicted"/>
<dbReference type="AlphaFoldDB" id="A0ABD3M6L8"/>
<accession>A0ABD3M6L8</accession>
<evidence type="ECO:0000313" key="1">
    <source>
        <dbReference type="EMBL" id="KAL3758528.1"/>
    </source>
</evidence>
<name>A0ABD3M6L8_9STRA</name>
<comment type="caution">
    <text evidence="1">The sequence shown here is derived from an EMBL/GenBank/DDBJ whole genome shotgun (WGS) entry which is preliminary data.</text>
</comment>
<sequence length="204" mass="22743">MLTRPNPDKRIILVDGRRISLSSTLSLTFLHSVTEQQNESSPLFIDEMQMMSNTGDEDPYDPDAAAELFFAQQRAREEAQSKLPTDDWIRLIMLKDAKIKMKKGNDGTVISTFSSPPESFMSRLVTTMPPPPLNNADGMIVLNTSDTFFTSTNAADAEDGEGEMQLTPGENAARRRIMEVLVQQLEEEMMLGSSKKESTTVEFA</sequence>
<gene>
    <name evidence="1" type="ORF">ACHAWU_008282</name>
</gene>
<dbReference type="EMBL" id="JALLBG020000228">
    <property type="protein sequence ID" value="KAL3758528.1"/>
    <property type="molecule type" value="Genomic_DNA"/>
</dbReference>
<organism evidence="1 2">
    <name type="scientific">Discostella pseudostelligera</name>
    <dbReference type="NCBI Taxonomy" id="259834"/>
    <lineage>
        <taxon>Eukaryota</taxon>
        <taxon>Sar</taxon>
        <taxon>Stramenopiles</taxon>
        <taxon>Ochrophyta</taxon>
        <taxon>Bacillariophyta</taxon>
        <taxon>Coscinodiscophyceae</taxon>
        <taxon>Thalassiosirophycidae</taxon>
        <taxon>Stephanodiscales</taxon>
        <taxon>Stephanodiscaceae</taxon>
        <taxon>Discostella</taxon>
    </lineage>
</organism>
<evidence type="ECO:0000313" key="2">
    <source>
        <dbReference type="Proteomes" id="UP001530293"/>
    </source>
</evidence>
<dbReference type="Proteomes" id="UP001530293">
    <property type="component" value="Unassembled WGS sequence"/>
</dbReference>
<keyword evidence="2" id="KW-1185">Reference proteome</keyword>